<sequence length="1818" mass="205217">MKGISFNVLWVTKKNLTLFWRSWFQAVVVFVIPLLLIGVLVIIRGKAAREVVLQSSNWSSFHVDRDFHFSYRYVAFASNNTLNLQIMNRVYMYTDLQPFGFRTEDEAVAFFQSNDARVKQTLGAVIFDSFSNLSVTSYTIRLHSQTDWSTRVLFPMFFKGGPRSEDIAASPPNYKEGFLILQYAIDRSLIDMNCKANDSSQELKVVLQRMPFPPYIKDEFIVIIQRQLALALILAFLFPTLYSTRIILIEKQRGMKGMLKLLGLQESTYWSSWLITNLLIFTIISLLLSLFLCSPLSGNYPILGLSSPFLIFLSLLFYSISIFTFGFALSTLFNSAHTGVALVCTILIAISLPYPLLERHYSELNLFAKLLTCLLPSLGIGFLCILIGRFEGAGLGVQFSTYFKPASPDDSLSVHLVCSMFIFDSILFLIITHYISVVWPGKYGIPKPWYFSFLILRRRKVNLEVPIADRQPIGSTRDVEIEEVLSVSYTDCKNNEPQASQQIISDGSEYTPSNPLQYSFPEANESLLGYIDDGDDTLEQMSPPSQHIGHEYFEGEPIGLKVGIVIHQLHKVYSNKQSTVVAVSGLTMNIYEGQITVLLGHNGAGKTTTLSILTGLYPPTSGTAYIYGLDIRKDIEGVHGKLGYCLQHDVLYDTLTVEEHLYLFAHLKGCDNSIIGQQVEKILRKIYLLDKKSDYTKTLSGGMKRRLSIGMALIGDPKVLILDEPTSGLDPEARHQVWDILQAERQQKTILVTTHYMDEADHLGDRIAIMAGGELKCFGSPLFLKAKYGAGYLLSIIKQSICSSECILKQVRYYVPNAFTRSDYDEEIRILLPLESLDKFANLFQNLEVNKSNLGISSFGVSVTTMEEVFFQASGQTDIVSRCSREIHNSRFKINQHNQNVQETKIGHKLRSHGFSFCCQQFGALIIKRYIFSKRNRIFFLSQIIVPVAFTLIALFIFRHLLNKNNSLDPRLDLSLKPYGKDLLLTFSNEADGLEKHQSASQFIQSYMQQFDFKRITLIEFNATTGGYEDHLLKQIAIPHLFYFRLKAIIGLVADTRSTLKDKTISLRAYFQGESFHAAPISLNAVTNGFLHYLTSTNQTVCPGLTANNNPPQIHVANQPLPETKEERARQIDGFEGLVRVVIAGFPLASNILFAASYLASSFGFFPVYETTTKAKHLQFVSGVKLTLYWISIYAWDLCIFSLSVGSMLLCFMVINLEQFAVGARFHNLVILFALFIWAVLPQTYLLSRLFQSPTSALVWITAINVFTASIGLIIVGLLSHPMLHQQAVGIRLMYFWIAISPSFCLSHGIFQLFINYQFRQVCDSTFVRILCLLGQVNACCLKTCDPFCAYWTRNDLSYELGGVGAHLTSLSMHGFLFSFVVLILDSSFGRHMKICLIALFQRCRYRYSSPEFLSLNQYHDDLYFDDSNLPVEDVDVRQHRHLVESLPHSRLKEQTSLALCRVSKIYGSINPRCKQQRKPAVDRLSLAILPAECFGLLGVNGAGKTTTFRMITGDLEPSSGRILVVGHDINQNLRKAQQTLGYCPQFDSLLPYLTGRETLQLFARLRGIQEGLLNVEIDQLLNDLKLTKFAQVLVSRYSGGNRRKLSLAVALVGDVPLVCLDEPTTGVDPISRRHIWDLLIKCRRQGRTLILSSHSMEECEALCSRVSIVVNGRLKCLGTCQHLKTRFGHGYSLNIQVMVPTTNHLNSLNAESTISTISEVYVPNVDIGSHIPHQLSLINAVDNVDNFIKHEFPDARLVDQHQGVLQYHLPTDEKNQVCLSHLFHLMESNKTRLSLLNYSISQTTLEQIFIDLTKLQE</sequence>
<keyword evidence="3" id="KW-0547">Nucleotide-binding</keyword>
<feature type="transmembrane region" description="Helical" evidence="7">
    <location>
        <begin position="1293"/>
        <end position="1315"/>
    </location>
</feature>
<dbReference type="Pfam" id="PF00005">
    <property type="entry name" value="ABC_tran"/>
    <property type="match status" value="2"/>
</dbReference>
<feature type="transmembrane region" description="Helical" evidence="7">
    <location>
        <begin position="1138"/>
        <end position="1160"/>
    </location>
</feature>
<gene>
    <name evidence="9" type="ORF">MN116_001393</name>
</gene>
<name>A0AAE1ZMC1_SCHME</name>
<dbReference type="GO" id="GO:0016020">
    <property type="term" value="C:membrane"/>
    <property type="evidence" value="ECO:0007669"/>
    <property type="project" value="UniProtKB-SubCell"/>
</dbReference>
<dbReference type="SUPFAM" id="SSF52540">
    <property type="entry name" value="P-loop containing nucleoside triphosphate hydrolases"/>
    <property type="match status" value="2"/>
</dbReference>
<dbReference type="Proteomes" id="UP001292079">
    <property type="component" value="Unassembled WGS sequence"/>
</dbReference>
<dbReference type="FunFam" id="3.40.50.300:FF:000933">
    <property type="entry name" value="ABC transporter A family member 7"/>
    <property type="match status" value="1"/>
</dbReference>
<dbReference type="Pfam" id="PF23321">
    <property type="entry name" value="R1_ABCA1"/>
    <property type="match status" value="1"/>
</dbReference>
<dbReference type="GO" id="GO:0005524">
    <property type="term" value="F:ATP binding"/>
    <property type="evidence" value="ECO:0007669"/>
    <property type="project" value="UniProtKB-KW"/>
</dbReference>
<organism evidence="9 10">
    <name type="scientific">Schistosoma mekongi</name>
    <name type="common">Parasitic worm</name>
    <dbReference type="NCBI Taxonomy" id="38744"/>
    <lineage>
        <taxon>Eukaryota</taxon>
        <taxon>Metazoa</taxon>
        <taxon>Spiralia</taxon>
        <taxon>Lophotrochozoa</taxon>
        <taxon>Platyhelminthes</taxon>
        <taxon>Trematoda</taxon>
        <taxon>Digenea</taxon>
        <taxon>Strigeidida</taxon>
        <taxon>Schistosomatoidea</taxon>
        <taxon>Schistosomatidae</taxon>
        <taxon>Schistosoma</taxon>
    </lineage>
</organism>
<evidence type="ECO:0000259" key="8">
    <source>
        <dbReference type="PROSITE" id="PS50893"/>
    </source>
</evidence>
<evidence type="ECO:0000256" key="6">
    <source>
        <dbReference type="ARBA" id="ARBA00023136"/>
    </source>
</evidence>
<feature type="transmembrane region" description="Helical" evidence="7">
    <location>
        <begin position="269"/>
        <end position="293"/>
    </location>
</feature>
<accession>A0AAE1ZMC1</accession>
<evidence type="ECO:0000313" key="9">
    <source>
        <dbReference type="EMBL" id="KAK4476179.1"/>
    </source>
</evidence>
<reference evidence="9" key="1">
    <citation type="submission" date="2022-04" db="EMBL/GenBank/DDBJ databases">
        <authorList>
            <person name="Xu L."/>
            <person name="Lv Z."/>
        </authorList>
    </citation>
    <scope>NUCLEOTIDE SEQUENCE</scope>
    <source>
        <strain evidence="9">LV_2022a</strain>
    </source>
</reference>
<feature type="transmembrane region" description="Helical" evidence="7">
    <location>
        <begin position="335"/>
        <end position="354"/>
    </location>
</feature>
<dbReference type="SMART" id="SM00382">
    <property type="entry name" value="AAA"/>
    <property type="match status" value="2"/>
</dbReference>
<dbReference type="InterPro" id="IPR003439">
    <property type="entry name" value="ABC_transporter-like_ATP-bd"/>
</dbReference>
<dbReference type="FunFam" id="3.40.50.300:FF:002470">
    <property type="entry name" value="ABC transporter, putative"/>
    <property type="match status" value="1"/>
</dbReference>
<dbReference type="GO" id="GO:0016887">
    <property type="term" value="F:ATP hydrolysis activity"/>
    <property type="evidence" value="ECO:0007669"/>
    <property type="project" value="InterPro"/>
</dbReference>
<dbReference type="InterPro" id="IPR027417">
    <property type="entry name" value="P-loop_NTPase"/>
</dbReference>
<evidence type="ECO:0000256" key="2">
    <source>
        <dbReference type="ARBA" id="ARBA00022692"/>
    </source>
</evidence>
<dbReference type="GO" id="GO:0140359">
    <property type="term" value="F:ABC-type transporter activity"/>
    <property type="evidence" value="ECO:0007669"/>
    <property type="project" value="InterPro"/>
</dbReference>
<keyword evidence="5 7" id="KW-1133">Transmembrane helix</keyword>
<feature type="transmembrane region" description="Helical" evidence="7">
    <location>
        <begin position="1229"/>
        <end position="1251"/>
    </location>
</feature>
<keyword evidence="4" id="KW-0067">ATP-binding</keyword>
<dbReference type="PROSITE" id="PS50893">
    <property type="entry name" value="ABC_TRANSPORTER_2"/>
    <property type="match status" value="2"/>
</dbReference>
<feature type="domain" description="ABC transporter" evidence="8">
    <location>
        <begin position="564"/>
        <end position="797"/>
    </location>
</feature>
<evidence type="ECO:0000313" key="10">
    <source>
        <dbReference type="Proteomes" id="UP001292079"/>
    </source>
</evidence>
<proteinExistence type="predicted"/>
<dbReference type="InterPro" id="IPR017871">
    <property type="entry name" value="ABC_transporter-like_CS"/>
</dbReference>
<evidence type="ECO:0000256" key="5">
    <source>
        <dbReference type="ARBA" id="ARBA00022989"/>
    </source>
</evidence>
<dbReference type="InterPro" id="IPR026082">
    <property type="entry name" value="ABCA"/>
</dbReference>
<feature type="transmembrane region" description="Helical" evidence="7">
    <location>
        <begin position="1193"/>
        <end position="1217"/>
    </location>
</feature>
<comment type="subcellular location">
    <subcellularLocation>
        <location evidence="1">Membrane</location>
        <topology evidence="1">Multi-pass membrane protein</topology>
    </subcellularLocation>
</comment>
<feature type="transmembrane region" description="Helical" evidence="7">
    <location>
        <begin position="1364"/>
        <end position="1385"/>
    </location>
</feature>
<comment type="caution">
    <text evidence="9">The sequence shown here is derived from an EMBL/GenBank/DDBJ whole genome shotgun (WGS) entry which is preliminary data.</text>
</comment>
<keyword evidence="10" id="KW-1185">Reference proteome</keyword>
<keyword evidence="2 7" id="KW-0812">Transmembrane</keyword>
<evidence type="ECO:0000256" key="4">
    <source>
        <dbReference type="ARBA" id="ARBA00022840"/>
    </source>
</evidence>
<dbReference type="PANTHER" id="PTHR19229:SF250">
    <property type="entry name" value="ABC TRANSPORTER DOMAIN-CONTAINING PROTEIN-RELATED"/>
    <property type="match status" value="1"/>
</dbReference>
<feature type="transmembrane region" description="Helical" evidence="7">
    <location>
        <begin position="1257"/>
        <end position="1281"/>
    </location>
</feature>
<dbReference type="GO" id="GO:0005319">
    <property type="term" value="F:lipid transporter activity"/>
    <property type="evidence" value="ECO:0007669"/>
    <property type="project" value="TreeGrafter"/>
</dbReference>
<dbReference type="InterPro" id="IPR003593">
    <property type="entry name" value="AAA+_ATPase"/>
</dbReference>
<evidence type="ECO:0000256" key="1">
    <source>
        <dbReference type="ARBA" id="ARBA00004141"/>
    </source>
</evidence>
<evidence type="ECO:0000256" key="3">
    <source>
        <dbReference type="ARBA" id="ARBA00022741"/>
    </source>
</evidence>
<feature type="domain" description="ABC transporter" evidence="8">
    <location>
        <begin position="1461"/>
        <end position="1697"/>
    </location>
</feature>
<dbReference type="CDD" id="cd03263">
    <property type="entry name" value="ABC_subfamily_A"/>
    <property type="match status" value="2"/>
</dbReference>
<dbReference type="Gene3D" id="3.40.50.300">
    <property type="entry name" value="P-loop containing nucleotide triphosphate hydrolases"/>
    <property type="match status" value="2"/>
</dbReference>
<feature type="transmembrane region" description="Helical" evidence="7">
    <location>
        <begin position="366"/>
        <end position="388"/>
    </location>
</feature>
<dbReference type="EMBL" id="JALJAT010000001">
    <property type="protein sequence ID" value="KAK4476179.1"/>
    <property type="molecule type" value="Genomic_DNA"/>
</dbReference>
<feature type="transmembrane region" description="Helical" evidence="7">
    <location>
        <begin position="23"/>
        <end position="43"/>
    </location>
</feature>
<dbReference type="PANTHER" id="PTHR19229">
    <property type="entry name" value="ATP-BINDING CASSETTE TRANSPORTER SUBFAMILY A ABCA"/>
    <property type="match status" value="1"/>
</dbReference>
<keyword evidence="6 7" id="KW-0472">Membrane</keyword>
<dbReference type="InterPro" id="IPR013525">
    <property type="entry name" value="ABC2_TM"/>
</dbReference>
<feature type="transmembrane region" description="Helical" evidence="7">
    <location>
        <begin position="305"/>
        <end position="329"/>
    </location>
</feature>
<feature type="transmembrane region" description="Helical" evidence="7">
    <location>
        <begin position="412"/>
        <end position="439"/>
    </location>
</feature>
<protein>
    <recommendedName>
        <fullName evidence="8">ABC transporter domain-containing protein</fullName>
    </recommendedName>
</protein>
<dbReference type="Pfam" id="PF12698">
    <property type="entry name" value="ABC2_membrane_3"/>
    <property type="match status" value="2"/>
</dbReference>
<evidence type="ECO:0000256" key="7">
    <source>
        <dbReference type="SAM" id="Phobius"/>
    </source>
</evidence>
<dbReference type="InterPro" id="IPR056264">
    <property type="entry name" value="R2_ABCA1-4-like"/>
</dbReference>
<feature type="transmembrane region" description="Helical" evidence="7">
    <location>
        <begin position="228"/>
        <end position="249"/>
    </location>
</feature>
<feature type="transmembrane region" description="Helical" evidence="7">
    <location>
        <begin position="938"/>
        <end position="958"/>
    </location>
</feature>
<reference evidence="9" key="2">
    <citation type="journal article" date="2023" name="Infect Dis Poverty">
        <title>Chromosome-scale genome of the human blood fluke Schistosoma mekongi and its implications for public health.</title>
        <authorList>
            <person name="Zhou M."/>
            <person name="Xu L."/>
            <person name="Xu D."/>
            <person name="Chen W."/>
            <person name="Khan J."/>
            <person name="Hu Y."/>
            <person name="Huang H."/>
            <person name="Wei H."/>
            <person name="Zhang Y."/>
            <person name="Chusongsang P."/>
            <person name="Tanasarnprasert K."/>
            <person name="Hu X."/>
            <person name="Limpanont Y."/>
            <person name="Lv Z."/>
        </authorList>
    </citation>
    <scope>NUCLEOTIDE SEQUENCE</scope>
    <source>
        <strain evidence="9">LV_2022a</strain>
    </source>
</reference>
<dbReference type="PROSITE" id="PS00211">
    <property type="entry name" value="ABC_TRANSPORTER_1"/>
    <property type="match status" value="2"/>
</dbReference>